<evidence type="ECO:0000256" key="6">
    <source>
        <dbReference type="SAM" id="Phobius"/>
    </source>
</evidence>
<keyword evidence="2 6" id="KW-0812">Transmembrane</keyword>
<dbReference type="KEGG" id="pfy:PFICI_08112"/>
<evidence type="ECO:0000256" key="3">
    <source>
        <dbReference type="ARBA" id="ARBA00022989"/>
    </source>
</evidence>
<feature type="region of interest" description="Disordered" evidence="5">
    <location>
        <begin position="200"/>
        <end position="313"/>
    </location>
</feature>
<dbReference type="Gene3D" id="1.20.5.930">
    <property type="entry name" value="Bicelle-embedded integrin alpha(iib) transmembrane segment"/>
    <property type="match status" value="1"/>
</dbReference>
<evidence type="ECO:0000313" key="7">
    <source>
        <dbReference type="EMBL" id="ETS80583.1"/>
    </source>
</evidence>
<accession>W3X367</accession>
<evidence type="ECO:0000256" key="5">
    <source>
        <dbReference type="SAM" id="MobiDB-lite"/>
    </source>
</evidence>
<organism evidence="7 8">
    <name type="scientific">Pestalotiopsis fici (strain W106-1 / CGMCC3.15140)</name>
    <dbReference type="NCBI Taxonomy" id="1229662"/>
    <lineage>
        <taxon>Eukaryota</taxon>
        <taxon>Fungi</taxon>
        <taxon>Dikarya</taxon>
        <taxon>Ascomycota</taxon>
        <taxon>Pezizomycotina</taxon>
        <taxon>Sordariomycetes</taxon>
        <taxon>Xylariomycetidae</taxon>
        <taxon>Amphisphaeriales</taxon>
        <taxon>Sporocadaceae</taxon>
        <taxon>Pestalotiopsis</taxon>
    </lineage>
</organism>
<keyword evidence="4 6" id="KW-0472">Membrane</keyword>
<dbReference type="GO" id="GO:0071944">
    <property type="term" value="C:cell periphery"/>
    <property type="evidence" value="ECO:0007669"/>
    <property type="project" value="UniProtKB-ARBA"/>
</dbReference>
<dbReference type="OMA" id="HQYASHA"/>
<dbReference type="InterPro" id="IPR051694">
    <property type="entry name" value="Immunoregulatory_rcpt-like"/>
</dbReference>
<evidence type="ECO:0000256" key="1">
    <source>
        <dbReference type="ARBA" id="ARBA00004167"/>
    </source>
</evidence>
<dbReference type="GeneID" id="19273125"/>
<feature type="transmembrane region" description="Helical" evidence="6">
    <location>
        <begin position="147"/>
        <end position="168"/>
    </location>
</feature>
<dbReference type="EMBL" id="KI912113">
    <property type="protein sequence ID" value="ETS80583.1"/>
    <property type="molecule type" value="Genomic_DNA"/>
</dbReference>
<dbReference type="RefSeq" id="XP_007834884.1">
    <property type="nucleotide sequence ID" value="XM_007836693.1"/>
</dbReference>
<protein>
    <submittedName>
        <fullName evidence="7">Uncharacterized protein</fullName>
    </submittedName>
</protein>
<name>W3X367_PESFW</name>
<reference evidence="8" key="1">
    <citation type="journal article" date="2015" name="BMC Genomics">
        <title>Genomic and transcriptomic analysis of the endophytic fungus Pestalotiopsis fici reveals its lifestyle and high potential for synthesis of natural products.</title>
        <authorList>
            <person name="Wang X."/>
            <person name="Zhang X."/>
            <person name="Liu L."/>
            <person name="Xiang M."/>
            <person name="Wang W."/>
            <person name="Sun X."/>
            <person name="Che Y."/>
            <person name="Guo L."/>
            <person name="Liu G."/>
            <person name="Guo L."/>
            <person name="Wang C."/>
            <person name="Yin W.B."/>
            <person name="Stadler M."/>
            <person name="Zhang X."/>
            <person name="Liu X."/>
        </authorList>
    </citation>
    <scope>NUCLEOTIDE SEQUENCE [LARGE SCALE GENOMIC DNA]</scope>
    <source>
        <strain evidence="8">W106-1 / CGMCC3.15140</strain>
    </source>
</reference>
<comment type="subcellular location">
    <subcellularLocation>
        <location evidence="1">Membrane</location>
        <topology evidence="1">Single-pass membrane protein</topology>
    </subcellularLocation>
</comment>
<dbReference type="InParanoid" id="W3X367"/>
<dbReference type="Proteomes" id="UP000030651">
    <property type="component" value="Unassembled WGS sequence"/>
</dbReference>
<proteinExistence type="predicted"/>
<evidence type="ECO:0000256" key="2">
    <source>
        <dbReference type="ARBA" id="ARBA00022692"/>
    </source>
</evidence>
<feature type="compositionally biased region" description="Polar residues" evidence="5">
    <location>
        <begin position="263"/>
        <end position="280"/>
    </location>
</feature>
<feature type="compositionally biased region" description="Polar residues" evidence="5">
    <location>
        <begin position="202"/>
        <end position="215"/>
    </location>
</feature>
<gene>
    <name evidence="7" type="ORF">PFICI_08112</name>
</gene>
<dbReference type="AlphaFoldDB" id="W3X367"/>
<keyword evidence="3 6" id="KW-1133">Transmembrane helix</keyword>
<sequence length="313" mass="33442">MSNPNTKLGFNCPKGGDFYVCDTAKIRFLGCCDVDPCADGSGLCPQLNLKPSSFSSDYYNEIKKQECVDANATTDWWTCQASPPFLGCCKSNPCDLGECPTKDLEAARLSDDPSAAQVLIGTATTTSTPTSTPTPNSHDGVHLSTGAIVGIAVGGGVLLLALLAILVYRCGYLARHRKAQKEVEKPHSSINSPFGYSPVSPGFSQTYQDMPQSAHSVAFPDSPPPQGYNPYSPKRPYDVPPGSPPYENNSNLGVSDAWKNQPRHGSQMSSATWDSISTAIAQRHHPMSMELDGQDTEMPRPVSELPGTGLGAR</sequence>
<dbReference type="GO" id="GO:0016020">
    <property type="term" value="C:membrane"/>
    <property type="evidence" value="ECO:0007669"/>
    <property type="project" value="UniProtKB-SubCell"/>
</dbReference>
<dbReference type="PANTHER" id="PTHR15549">
    <property type="entry name" value="PAIRED IMMUNOGLOBULIN-LIKE TYPE 2 RECEPTOR"/>
    <property type="match status" value="1"/>
</dbReference>
<evidence type="ECO:0000256" key="4">
    <source>
        <dbReference type="ARBA" id="ARBA00023136"/>
    </source>
</evidence>
<keyword evidence="8" id="KW-1185">Reference proteome</keyword>
<dbReference type="HOGENOM" id="CLU_069416_0_0_1"/>
<dbReference type="eggNOG" id="ENOG502SDAI">
    <property type="taxonomic scope" value="Eukaryota"/>
</dbReference>
<evidence type="ECO:0000313" key="8">
    <source>
        <dbReference type="Proteomes" id="UP000030651"/>
    </source>
</evidence>
<dbReference type="OrthoDB" id="3692311at2759"/>